<name>A0A7Z0A9D5_9MICO</name>
<dbReference type="InterPro" id="IPR007214">
    <property type="entry name" value="YbaK/aa-tRNA-synth-assoc-dom"/>
</dbReference>
<dbReference type="Proteomes" id="UP000539111">
    <property type="component" value="Unassembled WGS sequence"/>
</dbReference>
<dbReference type="EMBL" id="JACBZP010000001">
    <property type="protein sequence ID" value="NYI65765.1"/>
    <property type="molecule type" value="Genomic_DNA"/>
</dbReference>
<dbReference type="RefSeq" id="WP_179424706.1">
    <property type="nucleotide sequence ID" value="NZ_JACBZP010000001.1"/>
</dbReference>
<dbReference type="AlphaFoldDB" id="A0A7Z0A9D5"/>
<comment type="caution">
    <text evidence="3">The sequence shown here is derived from an EMBL/GenBank/DDBJ whole genome shotgun (WGS) entry which is preliminary data.</text>
</comment>
<evidence type="ECO:0000313" key="3">
    <source>
        <dbReference type="EMBL" id="NYI65765.1"/>
    </source>
</evidence>
<dbReference type="InterPro" id="IPR036754">
    <property type="entry name" value="YbaK/aa-tRNA-synt-asso_dom_sf"/>
</dbReference>
<dbReference type="CDD" id="cd04333">
    <property type="entry name" value="ProX_deacylase"/>
    <property type="match status" value="1"/>
</dbReference>
<feature type="compositionally biased region" description="Low complexity" evidence="1">
    <location>
        <begin position="155"/>
        <end position="169"/>
    </location>
</feature>
<reference evidence="3 4" key="1">
    <citation type="submission" date="2020-07" db="EMBL/GenBank/DDBJ databases">
        <title>Sequencing the genomes of 1000 actinobacteria strains.</title>
        <authorList>
            <person name="Klenk H.-P."/>
        </authorList>
    </citation>
    <scope>NUCLEOTIDE SEQUENCE [LARGE SCALE GENOMIC DNA]</scope>
    <source>
        <strain evidence="3 4">DSM 26341</strain>
    </source>
</reference>
<dbReference type="GO" id="GO:0002161">
    <property type="term" value="F:aminoacyl-tRNA deacylase activity"/>
    <property type="evidence" value="ECO:0007669"/>
    <property type="project" value="InterPro"/>
</dbReference>
<evidence type="ECO:0000313" key="4">
    <source>
        <dbReference type="Proteomes" id="UP000539111"/>
    </source>
</evidence>
<gene>
    <name evidence="3" type="ORF">BJY26_000071</name>
</gene>
<organism evidence="3 4">
    <name type="scientific">Spelaeicoccus albus</name>
    <dbReference type="NCBI Taxonomy" id="1280376"/>
    <lineage>
        <taxon>Bacteria</taxon>
        <taxon>Bacillati</taxon>
        <taxon>Actinomycetota</taxon>
        <taxon>Actinomycetes</taxon>
        <taxon>Micrococcales</taxon>
        <taxon>Brevibacteriaceae</taxon>
        <taxon>Spelaeicoccus</taxon>
    </lineage>
</organism>
<feature type="domain" description="YbaK/aminoacyl-tRNA synthetase-associated" evidence="2">
    <location>
        <begin position="27"/>
        <end position="145"/>
    </location>
</feature>
<accession>A0A7Z0A9D5</accession>
<proteinExistence type="predicted"/>
<dbReference type="Gene3D" id="3.90.960.10">
    <property type="entry name" value="YbaK/aminoacyl-tRNA synthetase-associated domain"/>
    <property type="match status" value="1"/>
</dbReference>
<keyword evidence="4" id="KW-1185">Reference proteome</keyword>
<protein>
    <submittedName>
        <fullName evidence="3">Prolyl-tRNA editing enzyme YbaK/EbsC (Cys-tRNA(Pro) deacylase)</fullName>
    </submittedName>
</protein>
<feature type="region of interest" description="Disordered" evidence="1">
    <location>
        <begin position="150"/>
        <end position="177"/>
    </location>
</feature>
<dbReference type="Pfam" id="PF04073">
    <property type="entry name" value="tRNA_edit"/>
    <property type="match status" value="1"/>
</dbReference>
<dbReference type="PANTHER" id="PTHR30411:SF1">
    <property type="entry name" value="CYTOPLASMIC PROTEIN"/>
    <property type="match status" value="1"/>
</dbReference>
<evidence type="ECO:0000256" key="1">
    <source>
        <dbReference type="SAM" id="MobiDB-lite"/>
    </source>
</evidence>
<evidence type="ECO:0000259" key="2">
    <source>
        <dbReference type="Pfam" id="PF04073"/>
    </source>
</evidence>
<sequence length="177" mass="17677">MHANTERVSAALEAAHIAGRPRRLDSGATTAAAAAALLGCDVGAIANSLVFTADDGIILVMTSGAHRVDTEYFAGAIGAGRVGRASADQVRSATGQPIGGVAPTGHPAPVTTYVDPALAEYPTIWAAAGTPDTVFPLAYDELVRLTNGTEQPVVPSAAGKSADAGSAPDESGQGGQR</sequence>
<dbReference type="PANTHER" id="PTHR30411">
    <property type="entry name" value="CYTOPLASMIC PROTEIN"/>
    <property type="match status" value="1"/>
</dbReference>
<dbReference type="SUPFAM" id="SSF55826">
    <property type="entry name" value="YbaK/ProRS associated domain"/>
    <property type="match status" value="1"/>
</dbReference>